<dbReference type="InterPro" id="IPR033375">
    <property type="entry name" value="Cggbp1"/>
</dbReference>
<dbReference type="InterPro" id="IPR007021">
    <property type="entry name" value="DUF659"/>
</dbReference>
<accession>A0AAV0XZ58</accession>
<evidence type="ECO:0000259" key="1">
    <source>
        <dbReference type="Pfam" id="PF04937"/>
    </source>
</evidence>
<name>A0AAV0XZ58_9HEMI</name>
<dbReference type="SUPFAM" id="SSF53098">
    <property type="entry name" value="Ribonuclease H-like"/>
    <property type="match status" value="1"/>
</dbReference>
<sequence>MPKEKKTLVNCLRCYVDEFGSDIFKIDSSILFCKICETKVNSDKKYNVSQHLKTDKHLKGINRCKEQTQRKQQQLMTVNISKKTSFNKDLCEALISANIPLNKLSNPKFKTFLETYTKNEIPCEATLRKGYVDDIYTETLNAIREKMSNKMIWVSIDETTDIDGRFIANVIVGTLEEHRSGEIFLLNSDELDKANHSTICKLFDKSMNTLWPGGIHHDNVLLFLSDAAPYMVKAGQVLKSFYSKMIHVTCAVHGLHRVAEEVRGQFSIVDKIISSVKKIFRKAPSRLLLFKTEAPNISLPPEPILTSWGSWINAAVYYCENFKIIHHVIFMLDKNEAISIRDAQHYIVKPGLENNLTYIKSNFVKLTMAIDNLQQQNIPLS</sequence>
<keyword evidence="3" id="KW-1185">Reference proteome</keyword>
<evidence type="ECO:0000313" key="3">
    <source>
        <dbReference type="Proteomes" id="UP001160148"/>
    </source>
</evidence>
<dbReference type="Pfam" id="PF04937">
    <property type="entry name" value="DUF659"/>
    <property type="match status" value="1"/>
</dbReference>
<dbReference type="Proteomes" id="UP001160148">
    <property type="component" value="Unassembled WGS sequence"/>
</dbReference>
<dbReference type="AlphaFoldDB" id="A0AAV0XZ58"/>
<comment type="caution">
    <text evidence="2">The sequence shown here is derived from an EMBL/GenBank/DDBJ whole genome shotgun (WGS) entry which is preliminary data.</text>
</comment>
<dbReference type="GO" id="GO:0005634">
    <property type="term" value="C:nucleus"/>
    <property type="evidence" value="ECO:0007669"/>
    <property type="project" value="InterPro"/>
</dbReference>
<reference evidence="2 3" key="1">
    <citation type="submission" date="2023-01" db="EMBL/GenBank/DDBJ databases">
        <authorList>
            <person name="Whitehead M."/>
        </authorList>
    </citation>
    <scope>NUCLEOTIDE SEQUENCE [LARGE SCALE GENOMIC DNA]</scope>
</reference>
<organism evidence="2 3">
    <name type="scientific">Macrosiphum euphorbiae</name>
    <name type="common">potato aphid</name>
    <dbReference type="NCBI Taxonomy" id="13131"/>
    <lineage>
        <taxon>Eukaryota</taxon>
        <taxon>Metazoa</taxon>
        <taxon>Ecdysozoa</taxon>
        <taxon>Arthropoda</taxon>
        <taxon>Hexapoda</taxon>
        <taxon>Insecta</taxon>
        <taxon>Pterygota</taxon>
        <taxon>Neoptera</taxon>
        <taxon>Paraneoptera</taxon>
        <taxon>Hemiptera</taxon>
        <taxon>Sternorrhyncha</taxon>
        <taxon>Aphidomorpha</taxon>
        <taxon>Aphidoidea</taxon>
        <taxon>Aphididae</taxon>
        <taxon>Macrosiphini</taxon>
        <taxon>Macrosiphum</taxon>
    </lineage>
</organism>
<protein>
    <recommendedName>
        <fullName evidence="1">DUF659 domain-containing protein</fullName>
    </recommendedName>
</protein>
<dbReference type="EMBL" id="CARXXK010001085">
    <property type="protein sequence ID" value="CAI6373038.1"/>
    <property type="molecule type" value="Genomic_DNA"/>
</dbReference>
<dbReference type="GO" id="GO:0003690">
    <property type="term" value="F:double-stranded DNA binding"/>
    <property type="evidence" value="ECO:0007669"/>
    <property type="project" value="InterPro"/>
</dbReference>
<dbReference type="InterPro" id="IPR012337">
    <property type="entry name" value="RNaseH-like_sf"/>
</dbReference>
<proteinExistence type="predicted"/>
<feature type="domain" description="DUF659" evidence="1">
    <location>
        <begin position="130"/>
        <end position="279"/>
    </location>
</feature>
<dbReference type="PANTHER" id="PTHR32344">
    <property type="entry name" value="U1-TYPE DOMAIN-CONTAINING PROTEIN"/>
    <property type="match status" value="1"/>
</dbReference>
<dbReference type="GO" id="GO:0006357">
    <property type="term" value="P:regulation of transcription by RNA polymerase II"/>
    <property type="evidence" value="ECO:0007669"/>
    <property type="project" value="InterPro"/>
</dbReference>
<gene>
    <name evidence="2" type="ORF">MEUPH1_LOCUS26838</name>
</gene>
<evidence type="ECO:0000313" key="2">
    <source>
        <dbReference type="EMBL" id="CAI6373038.1"/>
    </source>
</evidence>
<dbReference type="PANTHER" id="PTHR32344:SF1">
    <property type="entry name" value="U1-TYPE DOMAIN-CONTAINING PROTEIN"/>
    <property type="match status" value="1"/>
</dbReference>